<accession>A0A8H3FA15</accession>
<proteinExistence type="predicted"/>
<reference evidence="2" key="1">
    <citation type="submission" date="2021-03" db="EMBL/GenBank/DDBJ databases">
        <authorList>
            <person name="Tagirdzhanova G."/>
        </authorList>
    </citation>
    <scope>NUCLEOTIDE SEQUENCE</scope>
</reference>
<sequence>MVEMMTSQDPPLMHDLQYDKQYMSIIKPAWSYLWTKSDSISFTTQSSTLLVTKRNPEAITMKLKLLALLLLQLAMSISAPLPAKAESEDSAEPEAFLPGGPGPLPNESFE</sequence>
<dbReference type="EMBL" id="CAJPDS010000021">
    <property type="protein sequence ID" value="CAF9918238.1"/>
    <property type="molecule type" value="Genomic_DNA"/>
</dbReference>
<evidence type="ECO:0000313" key="3">
    <source>
        <dbReference type="Proteomes" id="UP000664521"/>
    </source>
</evidence>
<evidence type="ECO:0000313" key="2">
    <source>
        <dbReference type="EMBL" id="CAF9918238.1"/>
    </source>
</evidence>
<evidence type="ECO:0000256" key="1">
    <source>
        <dbReference type="SAM" id="MobiDB-lite"/>
    </source>
</evidence>
<protein>
    <submittedName>
        <fullName evidence="2">Uncharacterized protein</fullName>
    </submittedName>
</protein>
<keyword evidence="3" id="KW-1185">Reference proteome</keyword>
<feature type="region of interest" description="Disordered" evidence="1">
    <location>
        <begin position="82"/>
        <end position="110"/>
    </location>
</feature>
<dbReference type="Proteomes" id="UP000664521">
    <property type="component" value="Unassembled WGS sequence"/>
</dbReference>
<comment type="caution">
    <text evidence="2">The sequence shown here is derived from an EMBL/GenBank/DDBJ whole genome shotgun (WGS) entry which is preliminary data.</text>
</comment>
<organism evidence="2 3">
    <name type="scientific">Heterodermia speciosa</name>
    <dbReference type="NCBI Taxonomy" id="116794"/>
    <lineage>
        <taxon>Eukaryota</taxon>
        <taxon>Fungi</taxon>
        <taxon>Dikarya</taxon>
        <taxon>Ascomycota</taxon>
        <taxon>Pezizomycotina</taxon>
        <taxon>Lecanoromycetes</taxon>
        <taxon>OSLEUM clade</taxon>
        <taxon>Lecanoromycetidae</taxon>
        <taxon>Caliciales</taxon>
        <taxon>Physciaceae</taxon>
        <taxon>Heterodermia</taxon>
    </lineage>
</organism>
<gene>
    <name evidence="2" type="ORF">HETSPECPRED_003708</name>
</gene>
<dbReference type="AlphaFoldDB" id="A0A8H3FA15"/>
<name>A0A8H3FA15_9LECA</name>